<dbReference type="AlphaFoldDB" id="A0AAD9GD46"/>
<evidence type="ECO:0000313" key="4">
    <source>
        <dbReference type="EMBL" id="KAK1936197.1"/>
    </source>
</evidence>
<dbReference type="Pfam" id="PF01255">
    <property type="entry name" value="Prenyltransf"/>
    <property type="match status" value="1"/>
</dbReference>
<keyword evidence="3" id="KW-1133">Transmembrane helix</keyword>
<dbReference type="EC" id="2.5.1.-" evidence="3"/>
<comment type="caution">
    <text evidence="4">The sequence shown here is derived from an EMBL/GenBank/DDBJ whole genome shotgun (WGS) entry which is preliminary data.</text>
</comment>
<dbReference type="CDD" id="cd00475">
    <property type="entry name" value="Cis_IPPS"/>
    <property type="match status" value="1"/>
</dbReference>
<dbReference type="PANTHER" id="PTHR10291:SF43">
    <property type="entry name" value="DEHYDRODOLICHYL DIPHOSPHATE SYNTHASE COMPLEX SUBUNIT DHDDS"/>
    <property type="match status" value="1"/>
</dbReference>
<accession>A0AAD9GD46</accession>
<dbReference type="SUPFAM" id="SSF64005">
    <property type="entry name" value="Undecaprenyl diphosphate synthase"/>
    <property type="match status" value="1"/>
</dbReference>
<keyword evidence="3" id="KW-0472">Membrane</keyword>
<evidence type="ECO:0000256" key="1">
    <source>
        <dbReference type="ARBA" id="ARBA00005432"/>
    </source>
</evidence>
<gene>
    <name evidence="4" type="ORF">X943_002023</name>
</gene>
<dbReference type="NCBIfam" id="TIGR00055">
    <property type="entry name" value="uppS"/>
    <property type="match status" value="1"/>
</dbReference>
<organism evidence="4 5">
    <name type="scientific">Babesia divergens</name>
    <dbReference type="NCBI Taxonomy" id="32595"/>
    <lineage>
        <taxon>Eukaryota</taxon>
        <taxon>Sar</taxon>
        <taxon>Alveolata</taxon>
        <taxon>Apicomplexa</taxon>
        <taxon>Aconoidasida</taxon>
        <taxon>Piroplasmida</taxon>
        <taxon>Babesiidae</taxon>
        <taxon>Babesia</taxon>
    </lineage>
</organism>
<evidence type="ECO:0000256" key="3">
    <source>
        <dbReference type="RuleBase" id="RU363018"/>
    </source>
</evidence>
<keyword evidence="5" id="KW-1185">Reference proteome</keyword>
<evidence type="ECO:0000313" key="5">
    <source>
        <dbReference type="Proteomes" id="UP001195914"/>
    </source>
</evidence>
<name>A0AAD9GD46_BABDI</name>
<sequence>MDGNRRYARRLGLHIANGHRKGLEKLLEVVAICSALGVKAVTVYAFSLQNYRRSSHEINHLMAIASDSTRNGGSLREFAEREGCRIRFCGDFRFLGEELHPKLAQLERDTDIFDSISVNICMSYGARNDISRALECTRSSDFKGEDTCAKHSFYSNLVAGPCGPPQVLIRTSGVTRLSDFLIYQCSEFTTFYFVSETWPQLSLWSILSVFLHRAIFERRHSAKGAFTAFTD</sequence>
<protein>
    <recommendedName>
        <fullName evidence="3">Alkyl transferase</fullName>
        <ecNumber evidence="3">2.5.1.-</ecNumber>
    </recommendedName>
</protein>
<reference evidence="4" key="1">
    <citation type="journal article" date="2014" name="Nucleic Acids Res.">
        <title>The evolutionary dynamics of variant antigen genes in Babesia reveal a history of genomic innovation underlying host-parasite interaction.</title>
        <authorList>
            <person name="Jackson A.P."/>
            <person name="Otto T.D."/>
            <person name="Darby A."/>
            <person name="Ramaprasad A."/>
            <person name="Xia D."/>
            <person name="Echaide I.E."/>
            <person name="Farber M."/>
            <person name="Gahlot S."/>
            <person name="Gamble J."/>
            <person name="Gupta D."/>
            <person name="Gupta Y."/>
            <person name="Jackson L."/>
            <person name="Malandrin L."/>
            <person name="Malas T.B."/>
            <person name="Moussa E."/>
            <person name="Nair M."/>
            <person name="Reid A.J."/>
            <person name="Sanders M."/>
            <person name="Sharma J."/>
            <person name="Tracey A."/>
            <person name="Quail M.A."/>
            <person name="Weir W."/>
            <person name="Wastling J.M."/>
            <person name="Hall N."/>
            <person name="Willadsen P."/>
            <person name="Lingelbach K."/>
            <person name="Shiels B."/>
            <person name="Tait A."/>
            <person name="Berriman M."/>
            <person name="Allred D.R."/>
            <person name="Pain A."/>
        </authorList>
    </citation>
    <scope>NUCLEOTIDE SEQUENCE</scope>
    <source>
        <strain evidence="4">1802A</strain>
    </source>
</reference>
<dbReference type="GO" id="GO:0005783">
    <property type="term" value="C:endoplasmic reticulum"/>
    <property type="evidence" value="ECO:0007669"/>
    <property type="project" value="TreeGrafter"/>
</dbReference>
<dbReference type="InterPro" id="IPR036424">
    <property type="entry name" value="UPP_synth-like_sf"/>
</dbReference>
<dbReference type="GO" id="GO:0016094">
    <property type="term" value="P:polyprenol biosynthetic process"/>
    <property type="evidence" value="ECO:0007669"/>
    <property type="project" value="TreeGrafter"/>
</dbReference>
<keyword evidence="2 3" id="KW-0808">Transferase</keyword>
<keyword evidence="3" id="KW-0812">Transmembrane</keyword>
<evidence type="ECO:0000256" key="2">
    <source>
        <dbReference type="ARBA" id="ARBA00022679"/>
    </source>
</evidence>
<dbReference type="InterPro" id="IPR001441">
    <property type="entry name" value="UPP_synth-like"/>
</dbReference>
<comment type="similarity">
    <text evidence="1 3">Belongs to the UPP synthase family.</text>
</comment>
<dbReference type="Proteomes" id="UP001195914">
    <property type="component" value="Unassembled WGS sequence"/>
</dbReference>
<proteinExistence type="inferred from homology"/>
<dbReference type="EMBL" id="JAHBMH010000044">
    <property type="protein sequence ID" value="KAK1936197.1"/>
    <property type="molecule type" value="Genomic_DNA"/>
</dbReference>
<dbReference type="Gene3D" id="3.40.1180.10">
    <property type="entry name" value="Decaprenyl diphosphate synthase-like"/>
    <property type="match status" value="1"/>
</dbReference>
<reference evidence="4" key="2">
    <citation type="submission" date="2021-05" db="EMBL/GenBank/DDBJ databases">
        <authorList>
            <person name="Pain A."/>
        </authorList>
    </citation>
    <scope>NUCLEOTIDE SEQUENCE</scope>
    <source>
        <strain evidence="4">1802A</strain>
    </source>
</reference>
<dbReference type="PANTHER" id="PTHR10291">
    <property type="entry name" value="DEHYDRODOLICHYL DIPHOSPHATE SYNTHASE FAMILY MEMBER"/>
    <property type="match status" value="1"/>
</dbReference>
<dbReference type="GO" id="GO:0045547">
    <property type="term" value="F:ditrans,polycis-polyprenyl diphosphate synthase [(2E,6E)-farnesyl diphosphate specific] activity"/>
    <property type="evidence" value="ECO:0007669"/>
    <property type="project" value="TreeGrafter"/>
</dbReference>
<feature type="transmembrane region" description="Helical" evidence="3">
    <location>
        <begin position="26"/>
        <end position="46"/>
    </location>
</feature>